<feature type="compositionally biased region" description="Basic and acidic residues" evidence="2">
    <location>
        <begin position="819"/>
        <end position="840"/>
    </location>
</feature>
<reference evidence="4 5" key="1">
    <citation type="submission" date="2019-02" db="EMBL/GenBank/DDBJ databases">
        <title>Deep-cultivation of Planctomycetes and their phenomic and genomic characterization uncovers novel biology.</title>
        <authorList>
            <person name="Wiegand S."/>
            <person name="Jogler M."/>
            <person name="Boedeker C."/>
            <person name="Pinto D."/>
            <person name="Vollmers J."/>
            <person name="Rivas-Marin E."/>
            <person name="Kohn T."/>
            <person name="Peeters S.H."/>
            <person name="Heuer A."/>
            <person name="Rast P."/>
            <person name="Oberbeckmann S."/>
            <person name="Bunk B."/>
            <person name="Jeske O."/>
            <person name="Meyerdierks A."/>
            <person name="Storesund J.E."/>
            <person name="Kallscheuer N."/>
            <person name="Luecker S."/>
            <person name="Lage O.M."/>
            <person name="Pohl T."/>
            <person name="Merkel B.J."/>
            <person name="Hornburger P."/>
            <person name="Mueller R.-W."/>
            <person name="Bruemmer F."/>
            <person name="Labrenz M."/>
            <person name="Spormann A.M."/>
            <person name="Op Den Camp H."/>
            <person name="Overmann J."/>
            <person name="Amann R."/>
            <person name="Jetten M.S.M."/>
            <person name="Mascher T."/>
            <person name="Medema M.H."/>
            <person name="Devos D.P."/>
            <person name="Kaster A.-K."/>
            <person name="Ovreas L."/>
            <person name="Rohde M."/>
            <person name="Galperin M.Y."/>
            <person name="Jogler C."/>
        </authorList>
    </citation>
    <scope>NUCLEOTIDE SEQUENCE [LARGE SCALE GENOMIC DNA]</scope>
    <source>
        <strain evidence="4 5">Mal64</strain>
    </source>
</reference>
<dbReference type="SUPFAM" id="SSF52540">
    <property type="entry name" value="P-loop containing nucleoside triphosphate hydrolases"/>
    <property type="match status" value="1"/>
</dbReference>
<dbReference type="InterPro" id="IPR027417">
    <property type="entry name" value="P-loop_NTPase"/>
</dbReference>
<feature type="region of interest" description="Disordered" evidence="2">
    <location>
        <begin position="1"/>
        <end position="20"/>
    </location>
</feature>
<feature type="domain" description="DUF4332" evidence="3">
    <location>
        <begin position="882"/>
        <end position="1004"/>
    </location>
</feature>
<feature type="domain" description="DUF4332" evidence="3">
    <location>
        <begin position="686"/>
        <end position="798"/>
    </location>
</feature>
<name>A0A5C5ZRV5_9BACT</name>
<dbReference type="OrthoDB" id="268732at2"/>
<proteinExistence type="predicted"/>
<dbReference type="EMBL" id="SJPQ01000001">
    <property type="protein sequence ID" value="TWT90249.1"/>
    <property type="molecule type" value="Genomic_DNA"/>
</dbReference>
<comment type="caution">
    <text evidence="4">The sequence shown here is derived from an EMBL/GenBank/DDBJ whole genome shotgun (WGS) entry which is preliminary data.</text>
</comment>
<feature type="coiled-coil region" evidence="1">
    <location>
        <begin position="360"/>
        <end position="462"/>
    </location>
</feature>
<feature type="compositionally biased region" description="Pro residues" evidence="2">
    <location>
        <begin position="635"/>
        <end position="648"/>
    </location>
</feature>
<evidence type="ECO:0000256" key="1">
    <source>
        <dbReference type="SAM" id="Coils"/>
    </source>
</evidence>
<accession>A0A5C5ZRV5</accession>
<evidence type="ECO:0000313" key="4">
    <source>
        <dbReference type="EMBL" id="TWT90249.1"/>
    </source>
</evidence>
<dbReference type="PANTHER" id="PTHR41259">
    <property type="entry name" value="DOUBLE-STRAND BREAK REPAIR RAD50 ATPASE, PUTATIVE-RELATED"/>
    <property type="match status" value="1"/>
</dbReference>
<organism evidence="4 5">
    <name type="scientific">Pseudobythopirellula maris</name>
    <dbReference type="NCBI Taxonomy" id="2527991"/>
    <lineage>
        <taxon>Bacteria</taxon>
        <taxon>Pseudomonadati</taxon>
        <taxon>Planctomycetota</taxon>
        <taxon>Planctomycetia</taxon>
        <taxon>Pirellulales</taxon>
        <taxon>Lacipirellulaceae</taxon>
        <taxon>Pseudobythopirellula</taxon>
    </lineage>
</organism>
<dbReference type="AlphaFoldDB" id="A0A5C5ZRV5"/>
<dbReference type="RefSeq" id="WP_146396925.1">
    <property type="nucleotide sequence ID" value="NZ_SJPQ01000001.1"/>
</dbReference>
<feature type="region of interest" description="Disordered" evidence="2">
    <location>
        <begin position="815"/>
        <end position="871"/>
    </location>
</feature>
<feature type="coiled-coil region" evidence="1">
    <location>
        <begin position="205"/>
        <end position="239"/>
    </location>
</feature>
<keyword evidence="5" id="KW-1185">Reference proteome</keyword>
<sequence>MRIHRIALGEGTHHHGAEPQGRGVELQGLAAGLNVLHSGSAATRGELARLAPQLVFGRTASDDRPRSTRNGSIDIETAGGPFRLKRRAEREFDRLTVASLGGEAPPQNLKELWLEGCSPAVLETVYCPAPTDSAHWTTRLLSPAVASALRDLQTRWPRGRRGASHSAEPAALRQELILRRDALAADLEKQLGLRRLQSDDLETQLTSISEQRDSLRGDMEELRRELDALSARLGEIDAADRAEEVSRIAGEETDRLAASEWAPRLRDLDEQIDHWRATLAEIELREARVQAERAQARPDDESPLLGVADQRACVAVSTRLLRDLESEVARLARPADSPACVCGDAHPRLNPLVETLGSQLERLAQLVESQDRALRSQELKAEGEQLARSKEEMRQQLDRLLERRQTLGRTTRGRQEMIELAPADPAARDSLVRRRTELIDRLDAAESRLAGLEATHERLVRDRSELLSHAEVESLQRELRSVQERLDRGVWREESETDHAADGWRASDLIARLSDGELTTLKLIDGGRSIVVIDRHGRRLDAGRWGATTELLVAWSLSLALADAFAARGVATPLVAEEPFAGLDDRHAANLATLLDDYGRRGRQALVTTDRAAALDRFRWLGTKRFDLSARPAAEPAPPKPAPRPAPTQPVSIVKETLVEEPDFLMGVDDPIERFPAPIADRAEVFGRARVRTVGDLIGADPSAVAEEIDLDSIPAELVAQWQEHLALVCFVVGLRLDEAALLTECGVRSVGELAEADTDSLLERATRWLASGRGERLRSRGFTLSRDLVDAWIERADAGRSRWRSSAARKAWRRHRSERRERIAENSRRRPDHSGDARSVRFSTGGSGGGSRKRSKRRREPSGPAAPKYYLETTSPVVDAPSIGPKTAEMLQRAGVRTVAELLEADAERLAGEIDSKRVDAATVVAWQHQAHLVCCVPELRGHDAQVLVGCGFTTVDGIASMKPAELLEFVEPFCETSEGERALRGAQKPDLDEVTGWIRSARRGRAVGAA</sequence>
<dbReference type="Pfam" id="PF14229">
    <property type="entry name" value="DUF4332"/>
    <property type="match status" value="2"/>
</dbReference>
<evidence type="ECO:0000256" key="2">
    <source>
        <dbReference type="SAM" id="MobiDB-lite"/>
    </source>
</evidence>
<feature type="coiled-coil region" evidence="1">
    <location>
        <begin position="265"/>
        <end position="297"/>
    </location>
</feature>
<protein>
    <recommendedName>
        <fullName evidence="3">DUF4332 domain-containing protein</fullName>
    </recommendedName>
</protein>
<dbReference type="Gene3D" id="3.40.50.300">
    <property type="entry name" value="P-loop containing nucleotide triphosphate hydrolases"/>
    <property type="match status" value="1"/>
</dbReference>
<gene>
    <name evidence="4" type="ORF">Mal64_06330</name>
</gene>
<feature type="region of interest" description="Disordered" evidence="2">
    <location>
        <begin position="58"/>
        <end position="78"/>
    </location>
</feature>
<dbReference type="InterPro" id="IPR025567">
    <property type="entry name" value="DUF4332"/>
</dbReference>
<evidence type="ECO:0000313" key="5">
    <source>
        <dbReference type="Proteomes" id="UP000315440"/>
    </source>
</evidence>
<dbReference type="PANTHER" id="PTHR41259:SF1">
    <property type="entry name" value="DOUBLE-STRAND BREAK REPAIR RAD50 ATPASE, PUTATIVE-RELATED"/>
    <property type="match status" value="1"/>
</dbReference>
<keyword evidence="1" id="KW-0175">Coiled coil</keyword>
<dbReference type="Proteomes" id="UP000315440">
    <property type="component" value="Unassembled WGS sequence"/>
</dbReference>
<evidence type="ECO:0000259" key="3">
    <source>
        <dbReference type="Pfam" id="PF14229"/>
    </source>
</evidence>
<feature type="region of interest" description="Disordered" evidence="2">
    <location>
        <begin position="630"/>
        <end position="649"/>
    </location>
</feature>
<dbReference type="Gene3D" id="1.10.150.20">
    <property type="entry name" value="5' to 3' exonuclease, C-terminal subdomain"/>
    <property type="match status" value="1"/>
</dbReference>